<name>A0A4R5C566_9ACTN</name>
<comment type="caution">
    <text evidence="2">The sequence shown here is derived from an EMBL/GenBank/DDBJ whole genome shotgun (WGS) entry which is preliminary data.</text>
</comment>
<dbReference type="Proteomes" id="UP000294513">
    <property type="component" value="Unassembled WGS sequence"/>
</dbReference>
<protein>
    <submittedName>
        <fullName evidence="2">XRE family transcriptional regulator</fullName>
    </submittedName>
</protein>
<dbReference type="AlphaFoldDB" id="A0A4R5C566"/>
<sequence>MTDDPRRIGDNIRAARRARGLSLEVTAGLIGRSKGWLSKIENGLLRLERRSDIAALAEALEVSADALLGMPAPEIRPDRRRFSLVRMQTVLLESAPDDPPDISARPIEFLRTELERADQALRKADYVTVVQLLPQVIGELYVHTIGPDREDALRLLIRACGSDGTCTLRHLGETNLAWISGERARQAADLLSDPVWTGAAAFGRAHARSSTNRPRALMTSRQAADTLEPHVGDDRFAREVYGMLRLSAALACEVDGDHAGARDNAAEAARIAEPLGDSPDAWELFGPANVGVWQTSLAVEAGEPGEALTYADSVNPRALASGNRRAALCIERARAHAMFGHDSRAVHDLRQAERLSPQQVHNHPLIRDLIADLLTRAPGRDLRGLAWRMNLA</sequence>
<dbReference type="OrthoDB" id="4522476at2"/>
<dbReference type="SUPFAM" id="SSF47413">
    <property type="entry name" value="lambda repressor-like DNA-binding domains"/>
    <property type="match status" value="1"/>
</dbReference>
<gene>
    <name evidence="2" type="ORF">E1298_06365</name>
</gene>
<dbReference type="EMBL" id="SMKU01000017">
    <property type="protein sequence ID" value="TDD94788.1"/>
    <property type="molecule type" value="Genomic_DNA"/>
</dbReference>
<accession>A0A4R5C566</accession>
<evidence type="ECO:0000259" key="1">
    <source>
        <dbReference type="PROSITE" id="PS50943"/>
    </source>
</evidence>
<dbReference type="InterPro" id="IPR010982">
    <property type="entry name" value="Lambda_DNA-bd_dom_sf"/>
</dbReference>
<dbReference type="RefSeq" id="WP_131889911.1">
    <property type="nucleotide sequence ID" value="NZ_SMKU01000017.1"/>
</dbReference>
<dbReference type="GO" id="GO:0003677">
    <property type="term" value="F:DNA binding"/>
    <property type="evidence" value="ECO:0007669"/>
    <property type="project" value="InterPro"/>
</dbReference>
<reference evidence="2 3" key="1">
    <citation type="submission" date="2019-03" db="EMBL/GenBank/DDBJ databases">
        <title>Draft genome sequences of novel Actinobacteria.</title>
        <authorList>
            <person name="Sahin N."/>
            <person name="Ay H."/>
            <person name="Saygin H."/>
        </authorList>
    </citation>
    <scope>NUCLEOTIDE SEQUENCE [LARGE SCALE GENOMIC DNA]</scope>
    <source>
        <strain evidence="2 3">H3C3</strain>
    </source>
</reference>
<evidence type="ECO:0000313" key="3">
    <source>
        <dbReference type="Proteomes" id="UP000294513"/>
    </source>
</evidence>
<evidence type="ECO:0000313" key="2">
    <source>
        <dbReference type="EMBL" id="TDD94788.1"/>
    </source>
</evidence>
<dbReference type="Pfam" id="PF13560">
    <property type="entry name" value="HTH_31"/>
    <property type="match status" value="1"/>
</dbReference>
<dbReference type="InterPro" id="IPR001387">
    <property type="entry name" value="Cro/C1-type_HTH"/>
</dbReference>
<dbReference type="CDD" id="cd00093">
    <property type="entry name" value="HTH_XRE"/>
    <property type="match status" value="1"/>
</dbReference>
<dbReference type="PROSITE" id="PS50943">
    <property type="entry name" value="HTH_CROC1"/>
    <property type="match status" value="1"/>
</dbReference>
<feature type="domain" description="HTH cro/C1-type" evidence="1">
    <location>
        <begin position="12"/>
        <end position="67"/>
    </location>
</feature>
<dbReference type="SMART" id="SM00530">
    <property type="entry name" value="HTH_XRE"/>
    <property type="match status" value="1"/>
</dbReference>
<organism evidence="2 3">
    <name type="scientific">Actinomadura rubrisoli</name>
    <dbReference type="NCBI Taxonomy" id="2530368"/>
    <lineage>
        <taxon>Bacteria</taxon>
        <taxon>Bacillati</taxon>
        <taxon>Actinomycetota</taxon>
        <taxon>Actinomycetes</taxon>
        <taxon>Streptosporangiales</taxon>
        <taxon>Thermomonosporaceae</taxon>
        <taxon>Actinomadura</taxon>
    </lineage>
</organism>
<proteinExistence type="predicted"/>
<keyword evidence="3" id="KW-1185">Reference proteome</keyword>
<dbReference type="Gene3D" id="1.10.260.40">
    <property type="entry name" value="lambda repressor-like DNA-binding domains"/>
    <property type="match status" value="1"/>
</dbReference>